<dbReference type="InterPro" id="IPR052337">
    <property type="entry name" value="SAT4-like"/>
</dbReference>
<accession>A0AAN6Y087</accession>
<feature type="transmembrane region" description="Helical" evidence="6">
    <location>
        <begin position="138"/>
        <end position="158"/>
    </location>
</feature>
<dbReference type="PANTHER" id="PTHR33048">
    <property type="entry name" value="PTH11-LIKE INTEGRAL MEMBRANE PROTEIN (AFU_ORTHOLOGUE AFUA_5G11245)"/>
    <property type="match status" value="1"/>
</dbReference>
<evidence type="ECO:0000256" key="6">
    <source>
        <dbReference type="SAM" id="Phobius"/>
    </source>
</evidence>
<proteinExistence type="inferred from homology"/>
<keyword evidence="4 6" id="KW-0472">Membrane</keyword>
<organism evidence="8 9">
    <name type="scientific">Rhypophila decipiens</name>
    <dbReference type="NCBI Taxonomy" id="261697"/>
    <lineage>
        <taxon>Eukaryota</taxon>
        <taxon>Fungi</taxon>
        <taxon>Dikarya</taxon>
        <taxon>Ascomycota</taxon>
        <taxon>Pezizomycotina</taxon>
        <taxon>Sordariomycetes</taxon>
        <taxon>Sordariomycetidae</taxon>
        <taxon>Sordariales</taxon>
        <taxon>Naviculisporaceae</taxon>
        <taxon>Rhypophila</taxon>
    </lineage>
</organism>
<protein>
    <submittedName>
        <fullName evidence="8">Cfem domain-containing protein</fullName>
    </submittedName>
</protein>
<evidence type="ECO:0000313" key="8">
    <source>
        <dbReference type="EMBL" id="KAK4210214.1"/>
    </source>
</evidence>
<dbReference type="Pfam" id="PF20684">
    <property type="entry name" value="Fung_rhodopsin"/>
    <property type="match status" value="1"/>
</dbReference>
<comment type="caution">
    <text evidence="8">The sequence shown here is derived from an EMBL/GenBank/DDBJ whole genome shotgun (WGS) entry which is preliminary data.</text>
</comment>
<evidence type="ECO:0000259" key="7">
    <source>
        <dbReference type="Pfam" id="PF20684"/>
    </source>
</evidence>
<sequence>MANGGQGISPGAMLATIWFLTALATILLAGRLFIRGVIQRRFYLDDVFAILAWLSMLGVIVIATAFNELNYRFTSILVGEAPMPTSPNEFPEMVIQVRKWGVSAQTLFWTSIFCVKLSFMLLYRLVVFSLQGEGHKRLWLVSLVYIMVCYGICLIGVFGQCGDVKNLFTYEQCATPYVAELLSKLVWTSFFFNVTSDLVVVFLPLALIYHSNLRHDQKYAILGVCSLALITVVFETVRSVKLYQQDPHLTNLYGYLELLVAVIISTLPTYRFVIFYGEKSKEYRRLVWTRMTTVFNPTTRGSVGLSGGSIRSADRDGAVNRPSAYVPPDELTAAFIQAGGSMVLSESWRIVSQS</sequence>
<feature type="transmembrane region" description="Helical" evidence="6">
    <location>
        <begin position="46"/>
        <end position="66"/>
    </location>
</feature>
<evidence type="ECO:0000256" key="4">
    <source>
        <dbReference type="ARBA" id="ARBA00023136"/>
    </source>
</evidence>
<keyword evidence="3 6" id="KW-1133">Transmembrane helix</keyword>
<evidence type="ECO:0000256" key="2">
    <source>
        <dbReference type="ARBA" id="ARBA00022692"/>
    </source>
</evidence>
<dbReference type="EMBL" id="MU858181">
    <property type="protein sequence ID" value="KAK4210214.1"/>
    <property type="molecule type" value="Genomic_DNA"/>
</dbReference>
<reference evidence="8" key="2">
    <citation type="submission" date="2023-05" db="EMBL/GenBank/DDBJ databases">
        <authorList>
            <consortium name="Lawrence Berkeley National Laboratory"/>
            <person name="Steindorff A."/>
            <person name="Hensen N."/>
            <person name="Bonometti L."/>
            <person name="Westerberg I."/>
            <person name="Brannstrom I.O."/>
            <person name="Guillou S."/>
            <person name="Cros-Aarteil S."/>
            <person name="Calhoun S."/>
            <person name="Haridas S."/>
            <person name="Kuo A."/>
            <person name="Mondo S."/>
            <person name="Pangilinan J."/>
            <person name="Riley R."/>
            <person name="Labutti K."/>
            <person name="Andreopoulos B."/>
            <person name="Lipzen A."/>
            <person name="Chen C."/>
            <person name="Yanf M."/>
            <person name="Daum C."/>
            <person name="Ng V."/>
            <person name="Clum A."/>
            <person name="Ohm R."/>
            <person name="Martin F."/>
            <person name="Silar P."/>
            <person name="Natvig D."/>
            <person name="Lalanne C."/>
            <person name="Gautier V."/>
            <person name="Ament-Velasquez S.L."/>
            <person name="Kruys A."/>
            <person name="Hutchinson M.I."/>
            <person name="Powell A.J."/>
            <person name="Barry K."/>
            <person name="Miller A.N."/>
            <person name="Grigoriev I.V."/>
            <person name="Debuchy R."/>
            <person name="Gladieux P."/>
            <person name="Thoren M.H."/>
            <person name="Johannesson H."/>
        </authorList>
    </citation>
    <scope>NUCLEOTIDE SEQUENCE</scope>
    <source>
        <strain evidence="8">PSN293</strain>
    </source>
</reference>
<evidence type="ECO:0000256" key="3">
    <source>
        <dbReference type="ARBA" id="ARBA00022989"/>
    </source>
</evidence>
<evidence type="ECO:0000256" key="5">
    <source>
        <dbReference type="ARBA" id="ARBA00038359"/>
    </source>
</evidence>
<feature type="transmembrane region" description="Helical" evidence="6">
    <location>
        <begin position="107"/>
        <end position="126"/>
    </location>
</feature>
<feature type="transmembrane region" description="Helical" evidence="6">
    <location>
        <begin position="185"/>
        <end position="207"/>
    </location>
</feature>
<feature type="transmembrane region" description="Helical" evidence="6">
    <location>
        <begin position="219"/>
        <end position="240"/>
    </location>
</feature>
<evidence type="ECO:0000313" key="9">
    <source>
        <dbReference type="Proteomes" id="UP001301769"/>
    </source>
</evidence>
<comment type="similarity">
    <text evidence="5">Belongs to the SAT4 family.</text>
</comment>
<dbReference type="Proteomes" id="UP001301769">
    <property type="component" value="Unassembled WGS sequence"/>
</dbReference>
<feature type="domain" description="Rhodopsin" evidence="7">
    <location>
        <begin position="31"/>
        <end position="273"/>
    </location>
</feature>
<dbReference type="AlphaFoldDB" id="A0AAN6Y087"/>
<name>A0AAN6Y087_9PEZI</name>
<gene>
    <name evidence="8" type="ORF">QBC37DRAFT_442877</name>
</gene>
<keyword evidence="9" id="KW-1185">Reference proteome</keyword>
<comment type="subcellular location">
    <subcellularLocation>
        <location evidence="1">Membrane</location>
        <topology evidence="1">Multi-pass membrane protein</topology>
    </subcellularLocation>
</comment>
<evidence type="ECO:0000256" key="1">
    <source>
        <dbReference type="ARBA" id="ARBA00004141"/>
    </source>
</evidence>
<feature type="transmembrane region" description="Helical" evidence="6">
    <location>
        <begin position="252"/>
        <end position="276"/>
    </location>
</feature>
<dbReference type="PANTHER" id="PTHR33048:SF47">
    <property type="entry name" value="INTEGRAL MEMBRANE PROTEIN-RELATED"/>
    <property type="match status" value="1"/>
</dbReference>
<dbReference type="GO" id="GO:0016020">
    <property type="term" value="C:membrane"/>
    <property type="evidence" value="ECO:0007669"/>
    <property type="project" value="UniProtKB-SubCell"/>
</dbReference>
<reference evidence="8" key="1">
    <citation type="journal article" date="2023" name="Mol. Phylogenet. Evol.">
        <title>Genome-scale phylogeny and comparative genomics of the fungal order Sordariales.</title>
        <authorList>
            <person name="Hensen N."/>
            <person name="Bonometti L."/>
            <person name="Westerberg I."/>
            <person name="Brannstrom I.O."/>
            <person name="Guillou S."/>
            <person name="Cros-Aarteil S."/>
            <person name="Calhoun S."/>
            <person name="Haridas S."/>
            <person name="Kuo A."/>
            <person name="Mondo S."/>
            <person name="Pangilinan J."/>
            <person name="Riley R."/>
            <person name="LaButti K."/>
            <person name="Andreopoulos B."/>
            <person name="Lipzen A."/>
            <person name="Chen C."/>
            <person name="Yan M."/>
            <person name="Daum C."/>
            <person name="Ng V."/>
            <person name="Clum A."/>
            <person name="Steindorff A."/>
            <person name="Ohm R.A."/>
            <person name="Martin F."/>
            <person name="Silar P."/>
            <person name="Natvig D.O."/>
            <person name="Lalanne C."/>
            <person name="Gautier V."/>
            <person name="Ament-Velasquez S.L."/>
            <person name="Kruys A."/>
            <person name="Hutchinson M.I."/>
            <person name="Powell A.J."/>
            <person name="Barry K."/>
            <person name="Miller A.N."/>
            <person name="Grigoriev I.V."/>
            <person name="Debuchy R."/>
            <person name="Gladieux P."/>
            <person name="Hiltunen Thoren M."/>
            <person name="Johannesson H."/>
        </authorList>
    </citation>
    <scope>NUCLEOTIDE SEQUENCE</scope>
    <source>
        <strain evidence="8">PSN293</strain>
    </source>
</reference>
<feature type="transmembrane region" description="Helical" evidence="6">
    <location>
        <begin position="12"/>
        <end position="34"/>
    </location>
</feature>
<keyword evidence="2 6" id="KW-0812">Transmembrane</keyword>
<dbReference type="InterPro" id="IPR049326">
    <property type="entry name" value="Rhodopsin_dom_fungi"/>
</dbReference>